<keyword evidence="2" id="KW-1185">Reference proteome</keyword>
<comment type="caution">
    <text evidence="1">The sequence shown here is derived from an EMBL/GenBank/DDBJ whole genome shotgun (WGS) entry which is preliminary data.</text>
</comment>
<evidence type="ECO:0000313" key="2">
    <source>
        <dbReference type="Proteomes" id="UP000692954"/>
    </source>
</evidence>
<dbReference type="Proteomes" id="UP000692954">
    <property type="component" value="Unassembled WGS sequence"/>
</dbReference>
<accession>A0A8S1P4X2</accession>
<evidence type="ECO:0000313" key="1">
    <source>
        <dbReference type="EMBL" id="CAD8098070.1"/>
    </source>
</evidence>
<proteinExistence type="predicted"/>
<protein>
    <submittedName>
        <fullName evidence="1">Uncharacterized protein</fullName>
    </submittedName>
</protein>
<organism evidence="1 2">
    <name type="scientific">Paramecium sonneborni</name>
    <dbReference type="NCBI Taxonomy" id="65129"/>
    <lineage>
        <taxon>Eukaryota</taxon>
        <taxon>Sar</taxon>
        <taxon>Alveolata</taxon>
        <taxon>Ciliophora</taxon>
        <taxon>Intramacronucleata</taxon>
        <taxon>Oligohymenophorea</taxon>
        <taxon>Peniculida</taxon>
        <taxon>Parameciidae</taxon>
        <taxon>Paramecium</taxon>
    </lineage>
</organism>
<name>A0A8S1P4X2_9CILI</name>
<dbReference type="EMBL" id="CAJJDN010000069">
    <property type="protein sequence ID" value="CAD8098070.1"/>
    <property type="molecule type" value="Genomic_DNA"/>
</dbReference>
<sequence>MNEIRRIQEDGKTFINLEEHLYLILGKQKNIQKGLGISKSNQVSFFLKCQLKNYKKGFIFTQIHNMDHIQKNNKQLLNYLFHKVQKQVLKQSVMKKFKRDQIQDPLNKDVDDDFLRYKIDSHLQQFKF</sequence>
<reference evidence="1" key="1">
    <citation type="submission" date="2021-01" db="EMBL/GenBank/DDBJ databases">
        <authorList>
            <consortium name="Genoscope - CEA"/>
            <person name="William W."/>
        </authorList>
    </citation>
    <scope>NUCLEOTIDE SEQUENCE</scope>
</reference>
<dbReference type="AlphaFoldDB" id="A0A8S1P4X2"/>
<gene>
    <name evidence="1" type="ORF">PSON_ATCC_30995.1.T0690213</name>
</gene>